<reference evidence="2" key="1">
    <citation type="journal article" date="2023" name="G3 (Bethesda)">
        <title>Whole genome assemblies of Zophobas morio and Tenebrio molitor.</title>
        <authorList>
            <person name="Kaur S."/>
            <person name="Stinson S.A."/>
            <person name="diCenzo G.C."/>
        </authorList>
    </citation>
    <scope>NUCLEOTIDE SEQUENCE</scope>
    <source>
        <strain evidence="2">QUZm001</strain>
    </source>
</reference>
<organism evidence="2 3">
    <name type="scientific">Zophobas morio</name>
    <dbReference type="NCBI Taxonomy" id="2755281"/>
    <lineage>
        <taxon>Eukaryota</taxon>
        <taxon>Metazoa</taxon>
        <taxon>Ecdysozoa</taxon>
        <taxon>Arthropoda</taxon>
        <taxon>Hexapoda</taxon>
        <taxon>Insecta</taxon>
        <taxon>Pterygota</taxon>
        <taxon>Neoptera</taxon>
        <taxon>Endopterygota</taxon>
        <taxon>Coleoptera</taxon>
        <taxon>Polyphaga</taxon>
        <taxon>Cucujiformia</taxon>
        <taxon>Tenebrionidae</taxon>
        <taxon>Zophobas</taxon>
    </lineage>
</organism>
<evidence type="ECO:0000313" key="3">
    <source>
        <dbReference type="Proteomes" id="UP001168821"/>
    </source>
</evidence>
<dbReference type="Proteomes" id="UP001168821">
    <property type="component" value="Unassembled WGS sequence"/>
</dbReference>
<accession>A0AA38MGU9</accession>
<gene>
    <name evidence="2" type="ORF">Zmor_014990</name>
</gene>
<protein>
    <submittedName>
        <fullName evidence="2">Uncharacterized protein</fullName>
    </submittedName>
</protein>
<feature type="region of interest" description="Disordered" evidence="1">
    <location>
        <begin position="1"/>
        <end position="39"/>
    </location>
</feature>
<dbReference type="AlphaFoldDB" id="A0AA38MGU9"/>
<evidence type="ECO:0000313" key="2">
    <source>
        <dbReference type="EMBL" id="KAJ3655881.1"/>
    </source>
</evidence>
<dbReference type="EMBL" id="JALNTZ010000004">
    <property type="protein sequence ID" value="KAJ3655881.1"/>
    <property type="molecule type" value="Genomic_DNA"/>
</dbReference>
<proteinExistence type="predicted"/>
<sequence>MGSSMYGDDDSSAGRRSPTKSLEAEVTMDNPEKPRSGVQVRLDPDNIQTIQNLYGNKNVNISIRKLPTNSRTDPDSITSTIIAAINI</sequence>
<comment type="caution">
    <text evidence="2">The sequence shown here is derived from an EMBL/GenBank/DDBJ whole genome shotgun (WGS) entry which is preliminary data.</text>
</comment>
<evidence type="ECO:0000256" key="1">
    <source>
        <dbReference type="SAM" id="MobiDB-lite"/>
    </source>
</evidence>
<keyword evidence="3" id="KW-1185">Reference proteome</keyword>
<name>A0AA38MGU9_9CUCU</name>